<feature type="region of interest" description="Disordered" evidence="4">
    <location>
        <begin position="444"/>
        <end position="475"/>
    </location>
</feature>
<dbReference type="Gene3D" id="1.25.40.20">
    <property type="entry name" value="Ankyrin repeat-containing domain"/>
    <property type="match status" value="1"/>
</dbReference>
<dbReference type="Proteomes" id="UP000007879">
    <property type="component" value="Unassembled WGS sequence"/>
</dbReference>
<dbReference type="SMART" id="SM00248">
    <property type="entry name" value="ANK"/>
    <property type="match status" value="2"/>
</dbReference>
<evidence type="ECO:0000313" key="5">
    <source>
        <dbReference type="EnsemblMetazoa" id="XP_011405368.2"/>
    </source>
</evidence>
<feature type="compositionally biased region" description="Low complexity" evidence="4">
    <location>
        <begin position="447"/>
        <end position="460"/>
    </location>
</feature>
<dbReference type="SUPFAM" id="SSF48403">
    <property type="entry name" value="Ankyrin repeat"/>
    <property type="match status" value="1"/>
</dbReference>
<evidence type="ECO:0000256" key="2">
    <source>
        <dbReference type="ARBA" id="ARBA00023043"/>
    </source>
</evidence>
<dbReference type="RefSeq" id="XP_011405368.2">
    <property type="nucleotide sequence ID" value="XM_011407066.2"/>
</dbReference>
<dbReference type="AlphaFoldDB" id="A0AAN0INM3"/>
<feature type="repeat" description="ANK" evidence="3">
    <location>
        <begin position="76"/>
        <end position="108"/>
    </location>
</feature>
<reference evidence="5" key="2">
    <citation type="submission" date="2024-06" db="UniProtKB">
        <authorList>
            <consortium name="EnsemblMetazoa"/>
        </authorList>
    </citation>
    <scope>IDENTIFICATION</scope>
</reference>
<dbReference type="EnsemblMetazoa" id="XM_011407066.2">
    <property type="protein sequence ID" value="XP_011405368.2"/>
    <property type="gene ID" value="LOC105313547"/>
</dbReference>
<organism evidence="5 6">
    <name type="scientific">Amphimedon queenslandica</name>
    <name type="common">Sponge</name>
    <dbReference type="NCBI Taxonomy" id="400682"/>
    <lineage>
        <taxon>Eukaryota</taxon>
        <taxon>Metazoa</taxon>
        <taxon>Porifera</taxon>
        <taxon>Demospongiae</taxon>
        <taxon>Heteroscleromorpha</taxon>
        <taxon>Haplosclerida</taxon>
        <taxon>Niphatidae</taxon>
        <taxon>Amphimedon</taxon>
    </lineage>
</organism>
<dbReference type="PRINTS" id="PR01415">
    <property type="entry name" value="ANKYRIN"/>
</dbReference>
<evidence type="ECO:0000256" key="3">
    <source>
        <dbReference type="PROSITE-ProRule" id="PRU00023"/>
    </source>
</evidence>
<keyword evidence="6" id="KW-1185">Reference proteome</keyword>
<evidence type="ECO:0000256" key="4">
    <source>
        <dbReference type="SAM" id="MobiDB-lite"/>
    </source>
</evidence>
<evidence type="ECO:0000313" key="6">
    <source>
        <dbReference type="Proteomes" id="UP000007879"/>
    </source>
</evidence>
<dbReference type="PROSITE" id="PS50297">
    <property type="entry name" value="ANK_REP_REGION"/>
    <property type="match status" value="2"/>
</dbReference>
<name>A0AAN0INM3_AMPQE</name>
<reference evidence="6" key="1">
    <citation type="journal article" date="2010" name="Nature">
        <title>The Amphimedon queenslandica genome and the evolution of animal complexity.</title>
        <authorList>
            <person name="Srivastava M."/>
            <person name="Simakov O."/>
            <person name="Chapman J."/>
            <person name="Fahey B."/>
            <person name="Gauthier M.E."/>
            <person name="Mitros T."/>
            <person name="Richards G.S."/>
            <person name="Conaco C."/>
            <person name="Dacre M."/>
            <person name="Hellsten U."/>
            <person name="Larroux C."/>
            <person name="Putnam N.H."/>
            <person name="Stanke M."/>
            <person name="Adamska M."/>
            <person name="Darling A."/>
            <person name="Degnan S.M."/>
            <person name="Oakley T.H."/>
            <person name="Plachetzki D.C."/>
            <person name="Zhai Y."/>
            <person name="Adamski M."/>
            <person name="Calcino A."/>
            <person name="Cummins S.F."/>
            <person name="Goodstein D.M."/>
            <person name="Harris C."/>
            <person name="Jackson D.J."/>
            <person name="Leys S.P."/>
            <person name="Shu S."/>
            <person name="Woodcroft B.J."/>
            <person name="Vervoort M."/>
            <person name="Kosik K.S."/>
            <person name="Manning G."/>
            <person name="Degnan B.M."/>
            <person name="Rokhsar D.S."/>
        </authorList>
    </citation>
    <scope>NUCLEOTIDE SEQUENCE [LARGE SCALE GENOMIC DNA]</scope>
</reference>
<dbReference type="Pfam" id="PF12796">
    <property type="entry name" value="Ank_2"/>
    <property type="match status" value="1"/>
</dbReference>
<dbReference type="InterPro" id="IPR036770">
    <property type="entry name" value="Ankyrin_rpt-contain_sf"/>
</dbReference>
<dbReference type="PROSITE" id="PS50088">
    <property type="entry name" value="ANK_REPEAT"/>
    <property type="match status" value="2"/>
</dbReference>
<accession>A0AAN0INM3</accession>
<feature type="region of interest" description="Disordered" evidence="4">
    <location>
        <begin position="301"/>
        <end position="361"/>
    </location>
</feature>
<dbReference type="KEGG" id="aqu:105313547"/>
<sequence length="592" mass="65327">MAQSGVYTEDLPSLRMRQLKAMTAAVRNALLKGKDLTLPNRNGVTPLHTAAAYGYHEVVQLLVESGSIPLSILDESGCTPLYLAMKYKQTQIAKYLLDSGAKMEEASSSEFKLSFERPTEEQSPLPSNQWKLKRASADDAMREKHFLSRYIGVVQDSSRGEGTLLDDDADVPFSEILTGSSDSITRSYIPSTIDNEEEGLREDEGDNYLEDSISERVEELQVKAPTPLQAIPEMIYDTCPKLATPTKATPPLVVEDMYDVAVMPSKPKSKSIYDDDFTLSGFHGNSGRVTPNNEIYNLEADNVDSPSHTPLMKQLVPSKDQDHSPRPTSPSPYETFVSIHSNKMTTPSPTTPTSAPPIPIRRVKDKKNSEPIIARKQTESKKQRSISVDNSISAVGAWLQNFHKKSTPVAPLVLPNFKKPAPKSPVLPPRRMELGQLSPAHTQVNQTPVHSPVHSTSSSPIHLSVQPRARPSSLSPVPLSPNYDADPPPSYATVLHCPEQFSIPGRVESPSPPPVPPHPSHWLVRPQIRQRSEPNNIGFRKSNLRKISSGPLDDRSLALFSSGSDSAIINETTDGEVVRKVIKPYTFRTRFQ</sequence>
<protein>
    <submittedName>
        <fullName evidence="5">Uncharacterized protein</fullName>
    </submittedName>
</protein>
<dbReference type="PANTHER" id="PTHR24123:SF33">
    <property type="entry name" value="PROTEIN HOS4"/>
    <property type="match status" value="1"/>
</dbReference>
<keyword evidence="1" id="KW-0677">Repeat</keyword>
<dbReference type="PANTHER" id="PTHR24123">
    <property type="entry name" value="ANKYRIN REPEAT-CONTAINING"/>
    <property type="match status" value="1"/>
</dbReference>
<proteinExistence type="predicted"/>
<dbReference type="GeneID" id="105313547"/>
<feature type="repeat" description="ANK" evidence="3">
    <location>
        <begin position="42"/>
        <end position="67"/>
    </location>
</feature>
<keyword evidence="2 3" id="KW-0040">ANK repeat</keyword>
<dbReference type="InterPro" id="IPR051165">
    <property type="entry name" value="Multifunctional_ANK_Repeat"/>
</dbReference>
<dbReference type="InterPro" id="IPR002110">
    <property type="entry name" value="Ankyrin_rpt"/>
</dbReference>
<evidence type="ECO:0000256" key="1">
    <source>
        <dbReference type="ARBA" id="ARBA00022737"/>
    </source>
</evidence>